<dbReference type="GO" id="GO:0016887">
    <property type="term" value="F:ATP hydrolysis activity"/>
    <property type="evidence" value="ECO:0007669"/>
    <property type="project" value="InterPro"/>
</dbReference>
<evidence type="ECO:0000256" key="1">
    <source>
        <dbReference type="ARBA" id="ARBA00022448"/>
    </source>
</evidence>
<protein>
    <submittedName>
        <fullName evidence="6">ABC transporter ATP-binding protein</fullName>
    </submittedName>
</protein>
<sequence length="260" mass="27848">MTITGLAVKGLAVRHSRKGVLVLRDATLTVPSGQVTGIIGPNGAGKSTLLKAVCGILRPASGAVSIGEIDVLKLKPRVRATHIGYVPQQAETSGNELTVYTALALGADEKEARYDIKQAVLGVAHQLDLSDLLFRKVRELSGGQIQRVLIGRALVRDTECILLDEPVNNLDLHYQVEIMHLLRHLAHDCGKAIAVVLHDMNLAGTYCDRLAVVADGTIQHSGDVADVLTADVVRALFGDVADVSHFGRPWRAVLPKREGS</sequence>
<dbReference type="InterPro" id="IPR003593">
    <property type="entry name" value="AAA+_ATPase"/>
</dbReference>
<gene>
    <name evidence="6" type="ORF">HW450_05145</name>
</gene>
<dbReference type="InterPro" id="IPR003439">
    <property type="entry name" value="ABC_transporter-like_ATP-bd"/>
</dbReference>
<dbReference type="Pfam" id="PF00005">
    <property type="entry name" value="ABC_tran"/>
    <property type="match status" value="1"/>
</dbReference>
<keyword evidence="3 6" id="KW-0067">ATP-binding</keyword>
<dbReference type="CDD" id="cd03214">
    <property type="entry name" value="ABC_Iron-Siderophores_B12_Hemin"/>
    <property type="match status" value="1"/>
</dbReference>
<keyword evidence="1" id="KW-0813">Transport</keyword>
<evidence type="ECO:0000256" key="4">
    <source>
        <dbReference type="ARBA" id="ARBA00022967"/>
    </source>
</evidence>
<dbReference type="PANTHER" id="PTHR42794:SF1">
    <property type="entry name" value="HEMIN IMPORT ATP-BINDING PROTEIN HMUV"/>
    <property type="match status" value="1"/>
</dbReference>
<evidence type="ECO:0000313" key="6">
    <source>
        <dbReference type="EMBL" id="QMV86102.1"/>
    </source>
</evidence>
<proteinExistence type="predicted"/>
<keyword evidence="2" id="KW-0547">Nucleotide-binding</keyword>
<dbReference type="SUPFAM" id="SSF52540">
    <property type="entry name" value="P-loop containing nucleoside triphosphate hydrolases"/>
    <property type="match status" value="1"/>
</dbReference>
<keyword evidence="4" id="KW-1278">Translocase</keyword>
<reference evidence="6 7" key="1">
    <citation type="submission" date="2020-07" db="EMBL/GenBank/DDBJ databases">
        <title>non toxigenic Corynebacterium sp. nov from a clinical source.</title>
        <authorList>
            <person name="Bernier A.-M."/>
            <person name="Bernard K."/>
        </authorList>
    </citation>
    <scope>NUCLEOTIDE SEQUENCE [LARGE SCALE GENOMIC DNA]</scope>
    <source>
        <strain evidence="7">NML 93-0612</strain>
    </source>
</reference>
<dbReference type="Gene3D" id="3.40.50.300">
    <property type="entry name" value="P-loop containing nucleotide triphosphate hydrolases"/>
    <property type="match status" value="1"/>
</dbReference>
<dbReference type="InterPro" id="IPR027417">
    <property type="entry name" value="P-loop_NTPase"/>
</dbReference>
<dbReference type="InterPro" id="IPR017871">
    <property type="entry name" value="ABC_transporter-like_CS"/>
</dbReference>
<dbReference type="Proteomes" id="UP000515570">
    <property type="component" value="Chromosome"/>
</dbReference>
<keyword evidence="7" id="KW-1185">Reference proteome</keyword>
<dbReference type="RefSeq" id="WP_182386917.1">
    <property type="nucleotide sequence ID" value="NZ_CP059833.1"/>
</dbReference>
<dbReference type="AlphaFoldDB" id="A0A7G5FHL1"/>
<dbReference type="SMART" id="SM00382">
    <property type="entry name" value="AAA"/>
    <property type="match status" value="1"/>
</dbReference>
<evidence type="ECO:0000259" key="5">
    <source>
        <dbReference type="PROSITE" id="PS50893"/>
    </source>
</evidence>
<dbReference type="GO" id="GO:0005524">
    <property type="term" value="F:ATP binding"/>
    <property type="evidence" value="ECO:0007669"/>
    <property type="project" value="UniProtKB-KW"/>
</dbReference>
<evidence type="ECO:0000313" key="7">
    <source>
        <dbReference type="Proteomes" id="UP000515570"/>
    </source>
</evidence>
<evidence type="ECO:0000256" key="3">
    <source>
        <dbReference type="ARBA" id="ARBA00022840"/>
    </source>
</evidence>
<organism evidence="6 7">
    <name type="scientific">Corynebacterium hindlerae</name>
    <dbReference type="NCBI Taxonomy" id="699041"/>
    <lineage>
        <taxon>Bacteria</taxon>
        <taxon>Bacillati</taxon>
        <taxon>Actinomycetota</taxon>
        <taxon>Actinomycetes</taxon>
        <taxon>Mycobacteriales</taxon>
        <taxon>Corynebacteriaceae</taxon>
        <taxon>Corynebacterium</taxon>
    </lineage>
</organism>
<dbReference type="PANTHER" id="PTHR42794">
    <property type="entry name" value="HEMIN IMPORT ATP-BINDING PROTEIN HMUV"/>
    <property type="match status" value="1"/>
</dbReference>
<dbReference type="EMBL" id="CP059833">
    <property type="protein sequence ID" value="QMV86102.1"/>
    <property type="molecule type" value="Genomic_DNA"/>
</dbReference>
<name>A0A7G5FHL1_9CORY</name>
<evidence type="ECO:0000256" key="2">
    <source>
        <dbReference type="ARBA" id="ARBA00022741"/>
    </source>
</evidence>
<feature type="domain" description="ABC transporter" evidence="5">
    <location>
        <begin position="8"/>
        <end position="240"/>
    </location>
</feature>
<dbReference type="PROSITE" id="PS50893">
    <property type="entry name" value="ABC_TRANSPORTER_2"/>
    <property type="match status" value="1"/>
</dbReference>
<dbReference type="PROSITE" id="PS00211">
    <property type="entry name" value="ABC_TRANSPORTER_1"/>
    <property type="match status" value="1"/>
</dbReference>
<accession>A0A7G5FHL1</accession>